<keyword evidence="2" id="KW-0378">Hydrolase</keyword>
<keyword evidence="2" id="KW-0482">Metalloprotease</keyword>
<dbReference type="InterPro" id="IPR036034">
    <property type="entry name" value="PDZ_sf"/>
</dbReference>
<reference evidence="2 3" key="1">
    <citation type="submission" date="2019-03" db="EMBL/GenBank/DDBJ databases">
        <title>Genomic Encyclopedia of Type Strains, Phase IV (KMG-IV): sequencing the most valuable type-strain genomes for metagenomic binning, comparative biology and taxonomic classification.</title>
        <authorList>
            <person name="Goeker M."/>
        </authorList>
    </citation>
    <scope>NUCLEOTIDE SEQUENCE [LARGE SCALE GENOMIC DNA]</scope>
    <source>
        <strain evidence="2 3">DSM 11901</strain>
    </source>
</reference>
<keyword evidence="2" id="KW-0645">Protease</keyword>
<dbReference type="EMBL" id="SNXW01000003">
    <property type="protein sequence ID" value="TDP84693.1"/>
    <property type="molecule type" value="Genomic_DNA"/>
</dbReference>
<dbReference type="SUPFAM" id="SSF50156">
    <property type="entry name" value="PDZ domain-like"/>
    <property type="match status" value="1"/>
</dbReference>
<evidence type="ECO:0000313" key="2">
    <source>
        <dbReference type="EMBL" id="TDP84693.1"/>
    </source>
</evidence>
<sequence length="612" mass="67666">MIEFRVEVADVHSHRFLVTMRVAKPAAYQRLRLPAWIPGSYLIREFVRHLSPLSAEQGGQARPVMQMDKATWEVATEGRGALTVRYEVHAFDTSVRAAFLDAQRGFFNGTSVFLQAEGFEDQPQRVTLAGLPRGWQVATALPAIKVNAQGAGVYEAPDYDALIDHPVEMGTFWRGEFTVRGVRHEFVVSGASADLDGERLLADTRRICEAQILFWHGRRKPDFDHYVFMLNAVEDGYGGLEHRQSTALICARKDLPRQGRPVPTDAYTTLLGLISHEYFHTWNVKRLKPTAFAPYDLTTENHTRMLWFFEGFTSYYDDQFLLRTGLIDGPTYLKLVTKAINQVRTTPGRFSHSVGQASFDAWTRYYRPDENTANATVSYYTKGALVGLALDLSLRLLPATEAGQPSLDGVMKALWALRRPITEADVAQALSDVAGRPPDTDALQNADAAADSWQALLHRWTEGCDELPLPRLLAAHGVQWLSKAAPLPQRLGVRLSEAQGVLKVQAVMRGGLAEAAGMSAGDECLALDGWRLRRIDDLVQWHDAARAQTLLVCRDQRLLTLPLKALGAPVAAKASDAPLCAADVVGLTLADVSVASAGADTAKRREAWLGRR</sequence>
<keyword evidence="3" id="KW-1185">Reference proteome</keyword>
<name>A0A4R6REK7_9BURK</name>
<dbReference type="InterPro" id="IPR001478">
    <property type="entry name" value="PDZ"/>
</dbReference>
<dbReference type="Pfam" id="PF17899">
    <property type="entry name" value="Peptidase_M61_N"/>
    <property type="match status" value="1"/>
</dbReference>
<feature type="domain" description="PDZ" evidence="1">
    <location>
        <begin position="489"/>
        <end position="556"/>
    </location>
</feature>
<dbReference type="GO" id="GO:0006508">
    <property type="term" value="P:proteolysis"/>
    <property type="evidence" value="ECO:0007669"/>
    <property type="project" value="UniProtKB-KW"/>
</dbReference>
<proteinExistence type="predicted"/>
<dbReference type="RefSeq" id="WP_133607884.1">
    <property type="nucleotide sequence ID" value="NZ_SNXW01000003.1"/>
</dbReference>
<dbReference type="OrthoDB" id="9778516at2"/>
<dbReference type="Gene3D" id="2.30.42.10">
    <property type="match status" value="1"/>
</dbReference>
<dbReference type="Gene3D" id="2.60.40.3650">
    <property type="match status" value="1"/>
</dbReference>
<dbReference type="SUPFAM" id="SSF55486">
    <property type="entry name" value="Metalloproteases ('zincins'), catalytic domain"/>
    <property type="match status" value="1"/>
</dbReference>
<dbReference type="PIRSF" id="PIRSF016493">
    <property type="entry name" value="Glycyl_aminpptds"/>
    <property type="match status" value="1"/>
</dbReference>
<gene>
    <name evidence="2" type="ORF">EV672_103264</name>
</gene>
<dbReference type="InterPro" id="IPR007963">
    <property type="entry name" value="Peptidase_M61_catalytic"/>
</dbReference>
<evidence type="ECO:0000259" key="1">
    <source>
        <dbReference type="SMART" id="SM00228"/>
    </source>
</evidence>
<dbReference type="InterPro" id="IPR024191">
    <property type="entry name" value="Peptidase_M61"/>
</dbReference>
<dbReference type="GO" id="GO:0008237">
    <property type="term" value="F:metallopeptidase activity"/>
    <property type="evidence" value="ECO:0007669"/>
    <property type="project" value="UniProtKB-KW"/>
</dbReference>
<accession>A0A4R6REK7</accession>
<dbReference type="SMART" id="SM00228">
    <property type="entry name" value="PDZ"/>
    <property type="match status" value="1"/>
</dbReference>
<dbReference type="Pfam" id="PF05299">
    <property type="entry name" value="Peptidase_M61"/>
    <property type="match status" value="1"/>
</dbReference>
<dbReference type="Proteomes" id="UP000294593">
    <property type="component" value="Unassembled WGS sequence"/>
</dbReference>
<dbReference type="Gene3D" id="1.10.390.10">
    <property type="entry name" value="Neutral Protease Domain 2"/>
    <property type="match status" value="1"/>
</dbReference>
<dbReference type="InterPro" id="IPR027268">
    <property type="entry name" value="Peptidase_M4/M1_CTD_sf"/>
</dbReference>
<dbReference type="AlphaFoldDB" id="A0A4R6REK7"/>
<organism evidence="2 3">
    <name type="scientific">Aquabacterium commune</name>
    <dbReference type="NCBI Taxonomy" id="70586"/>
    <lineage>
        <taxon>Bacteria</taxon>
        <taxon>Pseudomonadati</taxon>
        <taxon>Pseudomonadota</taxon>
        <taxon>Betaproteobacteria</taxon>
        <taxon>Burkholderiales</taxon>
        <taxon>Aquabacterium</taxon>
    </lineage>
</organism>
<dbReference type="InterPro" id="IPR040756">
    <property type="entry name" value="Peptidase_M61_N"/>
</dbReference>
<evidence type="ECO:0000313" key="3">
    <source>
        <dbReference type="Proteomes" id="UP000294593"/>
    </source>
</evidence>
<protein>
    <submittedName>
        <fullName evidence="2">Putative metalloprotease with PDZ domain</fullName>
    </submittedName>
</protein>
<comment type="caution">
    <text evidence="2">The sequence shown here is derived from an EMBL/GenBank/DDBJ whole genome shotgun (WGS) entry which is preliminary data.</text>
</comment>